<name>J3LCM1_ORYBR</name>
<dbReference type="EnsemblPlants" id="OB02G23880.1">
    <property type="protein sequence ID" value="OB02G23880.1"/>
    <property type="gene ID" value="OB02G23880"/>
</dbReference>
<dbReference type="Proteomes" id="UP000006038">
    <property type="component" value="Unassembled WGS sequence"/>
</dbReference>
<keyword evidence="2" id="KW-1185">Reference proteome</keyword>
<dbReference type="AlphaFoldDB" id="J3LCM1"/>
<accession>J3LCM1</accession>
<proteinExistence type="predicted"/>
<evidence type="ECO:0000313" key="2">
    <source>
        <dbReference type="Proteomes" id="UP000006038"/>
    </source>
</evidence>
<evidence type="ECO:0000313" key="1">
    <source>
        <dbReference type="EnsemblPlants" id="OB02G23880.1"/>
    </source>
</evidence>
<reference evidence="1" key="1">
    <citation type="submission" date="2013-04" db="UniProtKB">
        <authorList>
            <consortium name="EnsemblPlants"/>
        </authorList>
    </citation>
    <scope>IDENTIFICATION</scope>
</reference>
<sequence>MRIKDFSVHLCRKNQIWKSVQCILIFICETFLFAKSRADTTGHEELEAKKEGNNALAYRLLSQCVPLFLFFLALFWKLTTSPEATSTTYARLLL</sequence>
<dbReference type="Gramene" id="OB02G23880.1">
    <property type="protein sequence ID" value="OB02G23880.1"/>
    <property type="gene ID" value="OB02G23880"/>
</dbReference>
<dbReference type="HOGENOM" id="CLU_2389697_0_0_1"/>
<protein>
    <submittedName>
        <fullName evidence="1">Uncharacterized protein</fullName>
    </submittedName>
</protein>
<organism evidence="1">
    <name type="scientific">Oryza brachyantha</name>
    <name type="common">malo sina</name>
    <dbReference type="NCBI Taxonomy" id="4533"/>
    <lineage>
        <taxon>Eukaryota</taxon>
        <taxon>Viridiplantae</taxon>
        <taxon>Streptophyta</taxon>
        <taxon>Embryophyta</taxon>
        <taxon>Tracheophyta</taxon>
        <taxon>Spermatophyta</taxon>
        <taxon>Magnoliopsida</taxon>
        <taxon>Liliopsida</taxon>
        <taxon>Poales</taxon>
        <taxon>Poaceae</taxon>
        <taxon>BOP clade</taxon>
        <taxon>Oryzoideae</taxon>
        <taxon>Oryzeae</taxon>
        <taxon>Oryzinae</taxon>
        <taxon>Oryza</taxon>
    </lineage>
</organism>